<evidence type="ECO:0008006" key="3">
    <source>
        <dbReference type="Google" id="ProtNLM"/>
    </source>
</evidence>
<protein>
    <recommendedName>
        <fullName evidence="3">Autotransporter domain-containing protein</fullName>
    </recommendedName>
</protein>
<dbReference type="InterPro" id="IPR036709">
    <property type="entry name" value="Autotransporte_beta_dom_sf"/>
</dbReference>
<dbReference type="EMBL" id="NISJ01000005">
    <property type="protein sequence ID" value="OWQ96735.1"/>
    <property type="molecule type" value="Genomic_DNA"/>
</dbReference>
<dbReference type="Gene3D" id="2.40.128.130">
    <property type="entry name" value="Autotransporter beta-domain"/>
    <property type="match status" value="1"/>
</dbReference>
<keyword evidence="2" id="KW-1185">Reference proteome</keyword>
<dbReference type="Proteomes" id="UP000197097">
    <property type="component" value="Unassembled WGS sequence"/>
</dbReference>
<proteinExistence type="predicted"/>
<sequence length="62" mass="6557">MTRSSFGGSSPFDIDGAPIARDAFAADIGIDFALSGRVWFGVAYNSDIARRAESHSGRATFS</sequence>
<dbReference type="AlphaFoldDB" id="A0A246JUK1"/>
<evidence type="ECO:0000313" key="2">
    <source>
        <dbReference type="Proteomes" id="UP000197097"/>
    </source>
</evidence>
<gene>
    <name evidence="1" type="ORF">CDQ91_11845</name>
</gene>
<evidence type="ECO:0000313" key="1">
    <source>
        <dbReference type="EMBL" id="OWQ96735.1"/>
    </source>
</evidence>
<reference evidence="1 2" key="1">
    <citation type="journal article" date="2002" name="Int. J. Syst. Evol. Microbiol.">
        <title>Sphingopyxis witflariensis sp. nov., isolated from activated sludge.</title>
        <authorList>
            <person name="Kampfer P."/>
            <person name="Witzenberger R."/>
            <person name="Denner E.B."/>
            <person name="Busse H.J."/>
            <person name="Neef A."/>
        </authorList>
    </citation>
    <scope>NUCLEOTIDE SEQUENCE [LARGE SCALE GENOMIC DNA]</scope>
    <source>
        <strain evidence="1 2">DSM 14551</strain>
    </source>
</reference>
<name>A0A246JUK1_9SPHN</name>
<dbReference type="SUPFAM" id="SSF103515">
    <property type="entry name" value="Autotransporter"/>
    <property type="match status" value="1"/>
</dbReference>
<organism evidence="1 2">
    <name type="scientific">Sphingopyxis witflariensis</name>
    <dbReference type="NCBI Taxonomy" id="173675"/>
    <lineage>
        <taxon>Bacteria</taxon>
        <taxon>Pseudomonadati</taxon>
        <taxon>Pseudomonadota</taxon>
        <taxon>Alphaproteobacteria</taxon>
        <taxon>Sphingomonadales</taxon>
        <taxon>Sphingomonadaceae</taxon>
        <taxon>Sphingopyxis</taxon>
    </lineage>
</organism>
<accession>A0A246JUK1</accession>
<comment type="caution">
    <text evidence="1">The sequence shown here is derived from an EMBL/GenBank/DDBJ whole genome shotgun (WGS) entry which is preliminary data.</text>
</comment>